<sequence length="243" mass="28500">MCIDSCHISVNRTIPVDKQNELESNKFVELAKQSLLRDDYQCRFCGFKAKGAGQQVITINGLYREDDFRLDNLTTVCPYCFLGQRLGHSAITDEITFIYAPEITQAQLNQLMRLLYFYQAFEIEEQDEYQHKIPDEVQSIIDLKDQSNAILTELRERVKLVSKQFDYCSLTHLKTLTAFLFDLPNEKYELRNKFFQNIRYLIKPETLASYNELYAKTVFKKMNGHKEIIESLKVTVVDRSIFD</sequence>
<gene>
    <name evidence="1" type="ORF">FXF03_02010</name>
</gene>
<comment type="caution">
    <text evidence="1">The sequence shown here is derived from an EMBL/GenBank/DDBJ whole genome shotgun (WGS) entry which is preliminary data.</text>
</comment>
<dbReference type="CDD" id="cd00085">
    <property type="entry name" value="HNHc"/>
    <property type="match status" value="1"/>
</dbReference>
<evidence type="ECO:0008006" key="3">
    <source>
        <dbReference type="Google" id="ProtNLM"/>
    </source>
</evidence>
<dbReference type="Proteomes" id="UP000323819">
    <property type="component" value="Unassembled WGS sequence"/>
</dbReference>
<name>A0ABD7STC9_VIBCL</name>
<dbReference type="RefSeq" id="WP_044126049.1">
    <property type="nucleotide sequence ID" value="NZ_JAILXN010000001.1"/>
</dbReference>
<reference evidence="1 2" key="1">
    <citation type="submission" date="2019-06" db="EMBL/GenBank/DDBJ databases">
        <title>Vibrio cholerae phylogeny based on whole-genome sequencing reveals genetic diversity and population strucutre.</title>
        <authorList>
            <person name="Zhiqiu Y."/>
            <person name="Bin L."/>
            <person name="Lingyan J."/>
        </authorList>
    </citation>
    <scope>NUCLEOTIDE SEQUENCE [LARGE SCALE GENOMIC DNA]</scope>
    <source>
        <strain evidence="1 2">N2814</strain>
    </source>
</reference>
<dbReference type="EMBL" id="VSIJ01000005">
    <property type="protein sequence ID" value="TXX67375.1"/>
    <property type="molecule type" value="Genomic_DNA"/>
</dbReference>
<protein>
    <recommendedName>
        <fullName evidence="3">HNH endonuclease</fullName>
    </recommendedName>
</protein>
<dbReference type="InterPro" id="IPR003615">
    <property type="entry name" value="HNH_nuc"/>
</dbReference>
<proteinExistence type="predicted"/>
<evidence type="ECO:0000313" key="1">
    <source>
        <dbReference type="EMBL" id="TXX67375.1"/>
    </source>
</evidence>
<accession>A0ABD7STC9</accession>
<organism evidence="1 2">
    <name type="scientific">Vibrio cholerae</name>
    <dbReference type="NCBI Taxonomy" id="666"/>
    <lineage>
        <taxon>Bacteria</taxon>
        <taxon>Pseudomonadati</taxon>
        <taxon>Pseudomonadota</taxon>
        <taxon>Gammaproteobacteria</taxon>
        <taxon>Vibrionales</taxon>
        <taxon>Vibrionaceae</taxon>
        <taxon>Vibrio</taxon>
    </lineage>
</organism>
<evidence type="ECO:0000313" key="2">
    <source>
        <dbReference type="Proteomes" id="UP000323819"/>
    </source>
</evidence>
<dbReference type="AlphaFoldDB" id="A0ABD7STC9"/>